<reference evidence="1" key="1">
    <citation type="submission" date="2021-08" db="EMBL/GenBank/DDBJ databases">
        <title>Genome of a novel bacterium of the phylum Verrucomicrobia, Oleiharenicola sp. KSB-15.</title>
        <authorList>
            <person name="Chung J.-H."/>
            <person name="Ahn J.-H."/>
            <person name="Yoon Y."/>
            <person name="Kim D.-Y."/>
            <person name="An S.-H."/>
            <person name="Park I."/>
            <person name="Yeon J."/>
        </authorList>
    </citation>
    <scope>NUCLEOTIDE SEQUENCE</scope>
    <source>
        <strain evidence="1">KSB-15</strain>
    </source>
</reference>
<evidence type="ECO:0000313" key="1">
    <source>
        <dbReference type="EMBL" id="QYM78153.1"/>
    </source>
</evidence>
<dbReference type="InterPro" id="IPR036380">
    <property type="entry name" value="Isochorismatase-like_sf"/>
</dbReference>
<dbReference type="Proteomes" id="UP000825051">
    <property type="component" value="Chromosome"/>
</dbReference>
<dbReference type="KEGG" id="ole:K0B96_12645"/>
<evidence type="ECO:0000313" key="2">
    <source>
        <dbReference type="Proteomes" id="UP000825051"/>
    </source>
</evidence>
<dbReference type="Gene3D" id="3.40.50.850">
    <property type="entry name" value="Isochorismatase-like"/>
    <property type="match status" value="1"/>
</dbReference>
<accession>A0A8F9TUS0</accession>
<keyword evidence="2" id="KW-1185">Reference proteome</keyword>
<name>A0A8F9TUS0_9BACT</name>
<dbReference type="EMBL" id="CP080507">
    <property type="protein sequence ID" value="QYM78153.1"/>
    <property type="molecule type" value="Genomic_DNA"/>
</dbReference>
<gene>
    <name evidence="1" type="ORF">K0B96_12645</name>
</gene>
<organism evidence="1 2">
    <name type="scientific">Horticoccus luteus</name>
    <dbReference type="NCBI Taxonomy" id="2862869"/>
    <lineage>
        <taxon>Bacteria</taxon>
        <taxon>Pseudomonadati</taxon>
        <taxon>Verrucomicrobiota</taxon>
        <taxon>Opitutia</taxon>
        <taxon>Opitutales</taxon>
        <taxon>Opitutaceae</taxon>
        <taxon>Horticoccus</taxon>
    </lineage>
</organism>
<proteinExistence type="predicted"/>
<dbReference type="AlphaFoldDB" id="A0A8F9TUS0"/>
<evidence type="ECO:0008006" key="3">
    <source>
        <dbReference type="Google" id="ProtNLM"/>
    </source>
</evidence>
<protein>
    <recommendedName>
        <fullName evidence="3">Isochorismatase-like domain-containing protein</fullName>
    </recommendedName>
</protein>
<dbReference type="RefSeq" id="WP_220161257.1">
    <property type="nucleotide sequence ID" value="NZ_CP080507.1"/>
</dbReference>
<sequence>MTKSSVRLPAEFYQQFDADYARAVPAEGFGRWQRAEVEIAPAHTALVVMHAWECGTMEQWPGWRRSVEYHPRALQILHDVFPPLLAAVRASPLPVFHVVGGRDYYSHLRGYQRAVRLAGPDREFTPVAHDPVYTRMQALRAERVFVGTHNWPDVNAGFARLDFAHEARPVGEEGIAENAHQLAALCRVHGVNHLVYIGFAINWCLLMSPGGMVDMRRYGVMCSTIKEAVTAVENAETARQEQEKQQALWRVALEFGWVFSVGDFATALHGL</sequence>